<keyword evidence="7" id="KW-1185">Reference proteome</keyword>
<comment type="caution">
    <text evidence="6">The sequence shown here is derived from an EMBL/GenBank/DDBJ whole genome shotgun (WGS) entry which is preliminary data.</text>
</comment>
<dbReference type="Gene3D" id="3.40.50.300">
    <property type="entry name" value="P-loop containing nucleotide triphosphate hydrolases"/>
    <property type="match status" value="1"/>
</dbReference>
<evidence type="ECO:0000256" key="2">
    <source>
        <dbReference type="ARBA" id="ARBA00022448"/>
    </source>
</evidence>
<sequence length="326" mass="36930">MATPILEVEQLKKFFSVRNGWFGKMQTVHAVDDVSFSLQEGECFGLVGESGCGKSTLSRTLLKLYAPTTGTIRFNGQDLFSLNKRDARKNSKNIQMVFQDPFWSINPKMKIGAIIEEPLLTHMRLSFTEREHKVRELLEQVGLPADFAGRFPHQLSGGQRQRVGIARAIALDPRLVILDEPTSALDMSVQAQILNLLKDLQEKKNLTYLLVSHDLSVIKHMCSRLAVMYLGQIVEMGSTEEIFNDPLHPYTKLLLQSLPVIDETEFALTFYEGEMPKAVNPPPGCRFATRCPYHMDICQTEPQELREVRPGHWLRCQIGAANEIKM</sequence>
<dbReference type="InterPro" id="IPR050319">
    <property type="entry name" value="ABC_transp_ATP-bind"/>
</dbReference>
<comment type="similarity">
    <text evidence="1">Belongs to the ABC transporter superfamily.</text>
</comment>
<keyword evidence="4 6" id="KW-0067">ATP-binding</keyword>
<dbReference type="RefSeq" id="WP_122920980.1">
    <property type="nucleotide sequence ID" value="NZ_RHHQ01000023.1"/>
</dbReference>
<dbReference type="AlphaFoldDB" id="A0A3M8D0Q5"/>
<dbReference type="GO" id="GO:0005524">
    <property type="term" value="F:ATP binding"/>
    <property type="evidence" value="ECO:0007669"/>
    <property type="project" value="UniProtKB-KW"/>
</dbReference>
<dbReference type="NCBIfam" id="TIGR01727">
    <property type="entry name" value="oligo_HPY"/>
    <property type="match status" value="1"/>
</dbReference>
<reference evidence="6 7" key="1">
    <citation type="submission" date="2018-10" db="EMBL/GenBank/DDBJ databases">
        <title>Phylogenomics of Brevibacillus.</title>
        <authorList>
            <person name="Dunlap C."/>
        </authorList>
    </citation>
    <scope>NUCLEOTIDE SEQUENCE [LARGE SCALE GENOMIC DNA]</scope>
    <source>
        <strain evidence="6 7">JCM 15716</strain>
    </source>
</reference>
<dbReference type="SMART" id="SM00382">
    <property type="entry name" value="AAA"/>
    <property type="match status" value="1"/>
</dbReference>
<gene>
    <name evidence="6" type="ORF">EDM56_26140</name>
</gene>
<evidence type="ECO:0000256" key="4">
    <source>
        <dbReference type="ARBA" id="ARBA00022840"/>
    </source>
</evidence>
<dbReference type="Pfam" id="PF00005">
    <property type="entry name" value="ABC_tran"/>
    <property type="match status" value="1"/>
</dbReference>
<dbReference type="CDD" id="cd03257">
    <property type="entry name" value="ABC_NikE_OppD_transporters"/>
    <property type="match status" value="1"/>
</dbReference>
<evidence type="ECO:0000256" key="1">
    <source>
        <dbReference type="ARBA" id="ARBA00005417"/>
    </source>
</evidence>
<evidence type="ECO:0000259" key="5">
    <source>
        <dbReference type="PROSITE" id="PS50893"/>
    </source>
</evidence>
<evidence type="ECO:0000313" key="6">
    <source>
        <dbReference type="EMBL" id="RNB81299.1"/>
    </source>
</evidence>
<keyword evidence="3" id="KW-0547">Nucleotide-binding</keyword>
<proteinExistence type="inferred from homology"/>
<feature type="domain" description="ABC transporter" evidence="5">
    <location>
        <begin position="6"/>
        <end position="255"/>
    </location>
</feature>
<dbReference type="Pfam" id="PF08352">
    <property type="entry name" value="oligo_HPY"/>
    <property type="match status" value="1"/>
</dbReference>
<dbReference type="PROSITE" id="PS00211">
    <property type="entry name" value="ABC_TRANSPORTER_1"/>
    <property type="match status" value="1"/>
</dbReference>
<evidence type="ECO:0000313" key="7">
    <source>
        <dbReference type="Proteomes" id="UP000271031"/>
    </source>
</evidence>
<keyword evidence="2" id="KW-0813">Transport</keyword>
<dbReference type="FunFam" id="3.40.50.300:FF:000016">
    <property type="entry name" value="Oligopeptide ABC transporter ATP-binding component"/>
    <property type="match status" value="1"/>
</dbReference>
<dbReference type="GO" id="GO:0055085">
    <property type="term" value="P:transmembrane transport"/>
    <property type="evidence" value="ECO:0007669"/>
    <property type="project" value="UniProtKB-ARBA"/>
</dbReference>
<dbReference type="InterPro" id="IPR003439">
    <property type="entry name" value="ABC_transporter-like_ATP-bd"/>
</dbReference>
<dbReference type="GO" id="GO:0015833">
    <property type="term" value="P:peptide transport"/>
    <property type="evidence" value="ECO:0007669"/>
    <property type="project" value="InterPro"/>
</dbReference>
<dbReference type="Proteomes" id="UP000271031">
    <property type="component" value="Unassembled WGS sequence"/>
</dbReference>
<dbReference type="InterPro" id="IPR017871">
    <property type="entry name" value="ABC_transporter-like_CS"/>
</dbReference>
<dbReference type="SUPFAM" id="SSF52540">
    <property type="entry name" value="P-loop containing nucleoside triphosphate hydrolases"/>
    <property type="match status" value="1"/>
</dbReference>
<dbReference type="OrthoDB" id="47989at2"/>
<dbReference type="PANTHER" id="PTHR43776:SF8">
    <property type="entry name" value="ABC TRANSPORTER, ATP-BINDING PROTEIN"/>
    <property type="match status" value="1"/>
</dbReference>
<dbReference type="InterPro" id="IPR013563">
    <property type="entry name" value="Oligopep_ABC_C"/>
</dbReference>
<name>A0A3M8D0Q5_9BACL</name>
<evidence type="ECO:0000256" key="3">
    <source>
        <dbReference type="ARBA" id="ARBA00022741"/>
    </source>
</evidence>
<accession>A0A3M8D0Q5</accession>
<protein>
    <submittedName>
        <fullName evidence="6">ABC transporter ATP-binding protein</fullName>
    </submittedName>
</protein>
<dbReference type="PANTHER" id="PTHR43776">
    <property type="entry name" value="TRANSPORT ATP-BINDING PROTEIN"/>
    <property type="match status" value="1"/>
</dbReference>
<dbReference type="InterPro" id="IPR003593">
    <property type="entry name" value="AAA+_ATPase"/>
</dbReference>
<organism evidence="6 7">
    <name type="scientific">Brevibacillus fluminis</name>
    <dbReference type="NCBI Taxonomy" id="511487"/>
    <lineage>
        <taxon>Bacteria</taxon>
        <taxon>Bacillati</taxon>
        <taxon>Bacillota</taxon>
        <taxon>Bacilli</taxon>
        <taxon>Bacillales</taxon>
        <taxon>Paenibacillaceae</taxon>
        <taxon>Brevibacillus</taxon>
    </lineage>
</organism>
<dbReference type="EMBL" id="RHHQ01000023">
    <property type="protein sequence ID" value="RNB81299.1"/>
    <property type="molecule type" value="Genomic_DNA"/>
</dbReference>
<dbReference type="InterPro" id="IPR027417">
    <property type="entry name" value="P-loop_NTPase"/>
</dbReference>
<dbReference type="PROSITE" id="PS50893">
    <property type="entry name" value="ABC_TRANSPORTER_2"/>
    <property type="match status" value="1"/>
</dbReference>
<dbReference type="GO" id="GO:0016887">
    <property type="term" value="F:ATP hydrolysis activity"/>
    <property type="evidence" value="ECO:0007669"/>
    <property type="project" value="InterPro"/>
</dbReference>